<protein>
    <submittedName>
        <fullName evidence="2">Uncharacterized protein</fullName>
    </submittedName>
</protein>
<name>A0A0H1BFM0_9EURO</name>
<dbReference type="Proteomes" id="UP000053573">
    <property type="component" value="Unassembled WGS sequence"/>
</dbReference>
<sequence>MLEWGVKGMEQERERMRMRMSPPGRMLRCSIRGVWIISLKVGWRGVWRVVRRKHSSAPWTASRFSSKLPTLNSPNTPLAGSVS</sequence>
<evidence type="ECO:0000313" key="2">
    <source>
        <dbReference type="EMBL" id="KLJ09787.1"/>
    </source>
</evidence>
<organism evidence="2 3">
    <name type="scientific">Blastomyces silverae</name>
    <dbReference type="NCBI Taxonomy" id="2060906"/>
    <lineage>
        <taxon>Eukaryota</taxon>
        <taxon>Fungi</taxon>
        <taxon>Dikarya</taxon>
        <taxon>Ascomycota</taxon>
        <taxon>Pezizomycotina</taxon>
        <taxon>Eurotiomycetes</taxon>
        <taxon>Eurotiomycetidae</taxon>
        <taxon>Onygenales</taxon>
        <taxon>Ajellomycetaceae</taxon>
        <taxon>Blastomyces</taxon>
    </lineage>
</organism>
<feature type="compositionally biased region" description="Polar residues" evidence="1">
    <location>
        <begin position="57"/>
        <end position="83"/>
    </location>
</feature>
<keyword evidence="3" id="KW-1185">Reference proteome</keyword>
<dbReference type="AlphaFoldDB" id="A0A0H1BFM0"/>
<dbReference type="EMBL" id="LDEV01002261">
    <property type="protein sequence ID" value="KLJ09787.1"/>
    <property type="molecule type" value="Genomic_DNA"/>
</dbReference>
<reference evidence="3" key="1">
    <citation type="journal article" date="2015" name="PLoS Genet.">
        <title>The dynamic genome and transcriptome of the human fungal pathogen Blastomyces and close relative Emmonsia.</title>
        <authorList>
            <person name="Munoz J.F."/>
            <person name="Gauthier G.M."/>
            <person name="Desjardins C.A."/>
            <person name="Gallo J.E."/>
            <person name="Holder J."/>
            <person name="Sullivan T.D."/>
            <person name="Marty A.J."/>
            <person name="Carmen J.C."/>
            <person name="Chen Z."/>
            <person name="Ding L."/>
            <person name="Gujja S."/>
            <person name="Magrini V."/>
            <person name="Misas E."/>
            <person name="Mitreva M."/>
            <person name="Priest M."/>
            <person name="Saif S."/>
            <person name="Whiston E.A."/>
            <person name="Young S."/>
            <person name="Zeng Q."/>
            <person name="Goldman W.E."/>
            <person name="Mardis E.R."/>
            <person name="Taylor J.W."/>
            <person name="McEwen J.G."/>
            <person name="Clay O.K."/>
            <person name="Klein B.S."/>
            <person name="Cuomo C.A."/>
        </authorList>
    </citation>
    <scope>NUCLEOTIDE SEQUENCE [LARGE SCALE GENOMIC DNA]</scope>
    <source>
        <strain evidence="3">UAMH 139</strain>
    </source>
</reference>
<comment type="caution">
    <text evidence="2">The sequence shown here is derived from an EMBL/GenBank/DDBJ whole genome shotgun (WGS) entry which is preliminary data.</text>
</comment>
<evidence type="ECO:0000256" key="1">
    <source>
        <dbReference type="SAM" id="MobiDB-lite"/>
    </source>
</evidence>
<accession>A0A0H1BFM0</accession>
<feature type="region of interest" description="Disordered" evidence="1">
    <location>
        <begin position="55"/>
        <end position="83"/>
    </location>
</feature>
<gene>
    <name evidence="2" type="ORF">EMPG_14785</name>
</gene>
<evidence type="ECO:0000313" key="3">
    <source>
        <dbReference type="Proteomes" id="UP000053573"/>
    </source>
</evidence>
<proteinExistence type="predicted"/>